<keyword evidence="1" id="KW-0732">Signal</keyword>
<sequence>MKKRLSIVCVCLLSMMSQAFAEQQTVTLGASLFPPSAYINKSTGQCVGENIDVARKVLSDYNIKLEVVCALPIRMYRLVEHAEVDFTVNVKHTRALKPHVAFVEPPLKQLVINLYRHGNVKEVTTIAAIRGFDYDGTRNQLIEQNYRFIDLPTAEAALQLFMKGRSDALISYQSNVLHIKQQNGIVFPAEITASKLHDVNAYFAIAKGSKHFDLLMHAFNDYAEQHQLAYFVQALTESRCEMASCRDD</sequence>
<organism evidence="2 3">
    <name type="scientific">Fluctibacter halophilus</name>
    <dbReference type="NCBI Taxonomy" id="226011"/>
    <lineage>
        <taxon>Bacteria</taxon>
        <taxon>Pseudomonadati</taxon>
        <taxon>Pseudomonadota</taxon>
        <taxon>Gammaproteobacteria</taxon>
        <taxon>Alteromonadales</taxon>
        <taxon>Alteromonadaceae</taxon>
        <taxon>Fluctibacter</taxon>
    </lineage>
</organism>
<reference evidence="2 3" key="1">
    <citation type="submission" date="2021-10" db="EMBL/GenBank/DDBJ databases">
        <title>Draft genome of Aestuariibacter halophilus JC2043.</title>
        <authorList>
            <person name="Emsley S.A."/>
            <person name="Pfannmuller K.M."/>
            <person name="Ushijima B."/>
            <person name="Saw J.H."/>
            <person name="Videau P."/>
        </authorList>
    </citation>
    <scope>NUCLEOTIDE SEQUENCE [LARGE SCALE GENOMIC DNA]</scope>
    <source>
        <strain evidence="2 3">JC2043</strain>
    </source>
</reference>
<accession>A0ABS8G7P7</accession>
<dbReference type="EMBL" id="JAJEWP010000001">
    <property type="protein sequence ID" value="MCC2616166.1"/>
    <property type="molecule type" value="Genomic_DNA"/>
</dbReference>
<dbReference type="Gene3D" id="3.40.190.10">
    <property type="entry name" value="Periplasmic binding protein-like II"/>
    <property type="match status" value="2"/>
</dbReference>
<evidence type="ECO:0000256" key="1">
    <source>
        <dbReference type="SAM" id="SignalP"/>
    </source>
</evidence>
<protein>
    <submittedName>
        <fullName evidence="2">Transporter substrate-binding domain-containing protein</fullName>
    </submittedName>
</protein>
<dbReference type="SUPFAM" id="SSF53850">
    <property type="entry name" value="Periplasmic binding protein-like II"/>
    <property type="match status" value="1"/>
</dbReference>
<gene>
    <name evidence="2" type="ORF">LJ739_07935</name>
</gene>
<name>A0ABS8G7P7_9ALTE</name>
<dbReference type="RefSeq" id="WP_229158905.1">
    <property type="nucleotide sequence ID" value="NZ_JAJEWP010000001.1"/>
</dbReference>
<feature type="signal peptide" evidence="1">
    <location>
        <begin position="1"/>
        <end position="21"/>
    </location>
</feature>
<evidence type="ECO:0000313" key="3">
    <source>
        <dbReference type="Proteomes" id="UP001520878"/>
    </source>
</evidence>
<keyword evidence="3" id="KW-1185">Reference proteome</keyword>
<feature type="chain" id="PRO_5046308824" evidence="1">
    <location>
        <begin position="22"/>
        <end position="248"/>
    </location>
</feature>
<proteinExistence type="predicted"/>
<dbReference type="Proteomes" id="UP001520878">
    <property type="component" value="Unassembled WGS sequence"/>
</dbReference>
<evidence type="ECO:0000313" key="2">
    <source>
        <dbReference type="EMBL" id="MCC2616166.1"/>
    </source>
</evidence>
<comment type="caution">
    <text evidence="2">The sequence shown here is derived from an EMBL/GenBank/DDBJ whole genome shotgun (WGS) entry which is preliminary data.</text>
</comment>